<feature type="transmembrane region" description="Helical" evidence="7">
    <location>
        <begin position="229"/>
        <end position="249"/>
    </location>
</feature>
<sequence>MRGWFDAFRNDGGPTLYSYSNRTPVTGDVPTISLYVLFFTLFIAFVIIFPGVRKERFTTFTVTTLSLFVGSAILVSKYGSAWHVADTSIMSYYRAFSREKLAADIGVHIGLMHFNVTLQDIYLSGTVLSSLNLNDSLVNTGLLEDIDYNERFHWESATEIQEEFREALIKGLPYPILTVVEYFSMDEEGFCWGRSYRQAGYYASILLWASFASWCLMNLLLVVVPRYGAYQMIVTGALMITTNVLYYLLIPSTRLMIRFEDNFLMFKFGWCYWLCFSAGILCVAFGAVISIVDLMYPHKFSTILEVDYGTPFDRHIIIEESHYTKRNKRGSGKRSLEDPEPMGLGRKILRTLSMRGDKSDDLRLPHGVLNSGFEMDPPKSPWRYPHHMMNRPDGTPLRPALHNAFAKNPALVDRFIIIFFHDIIIRDVQRMRNNIWN</sequence>
<dbReference type="Pfam" id="PF10204">
    <property type="entry name" value="DuoxA"/>
    <property type="match status" value="1"/>
</dbReference>
<dbReference type="PANTHER" id="PTHR31158">
    <property type="entry name" value="DUAL OXIDASE 2"/>
    <property type="match status" value="1"/>
</dbReference>
<dbReference type="OrthoDB" id="10042652at2759"/>
<evidence type="ECO:0000256" key="7">
    <source>
        <dbReference type="SAM" id="Phobius"/>
    </source>
</evidence>
<name>A0A226EMM4_FOLCA</name>
<comment type="caution">
    <text evidence="8">The sequence shown here is derived from an EMBL/GenBank/DDBJ whole genome shotgun (WGS) entry which is preliminary data.</text>
</comment>
<evidence type="ECO:0000256" key="6">
    <source>
        <dbReference type="ARBA" id="ARBA00023180"/>
    </source>
</evidence>
<dbReference type="EMBL" id="LNIX01000003">
    <property type="protein sequence ID" value="OXA58719.1"/>
    <property type="molecule type" value="Genomic_DNA"/>
</dbReference>
<dbReference type="GO" id="GO:0015031">
    <property type="term" value="P:protein transport"/>
    <property type="evidence" value="ECO:0007669"/>
    <property type="project" value="InterPro"/>
</dbReference>
<evidence type="ECO:0000256" key="3">
    <source>
        <dbReference type="ARBA" id="ARBA00022692"/>
    </source>
</evidence>
<dbReference type="AlphaFoldDB" id="A0A226EMM4"/>
<keyword evidence="6" id="KW-0325">Glycoprotein</keyword>
<dbReference type="Proteomes" id="UP000198287">
    <property type="component" value="Unassembled WGS sequence"/>
</dbReference>
<protein>
    <submittedName>
        <fullName evidence="8">Dual oxidase maturation factor 1</fullName>
    </submittedName>
</protein>
<dbReference type="GO" id="GO:0005789">
    <property type="term" value="C:endoplasmic reticulum membrane"/>
    <property type="evidence" value="ECO:0007669"/>
    <property type="project" value="InterPro"/>
</dbReference>
<reference evidence="8 9" key="1">
    <citation type="submission" date="2015-12" db="EMBL/GenBank/DDBJ databases">
        <title>The genome of Folsomia candida.</title>
        <authorList>
            <person name="Faddeeva A."/>
            <person name="Derks M.F."/>
            <person name="Anvar Y."/>
            <person name="Smit S."/>
            <person name="Van Straalen N."/>
            <person name="Roelofs D."/>
        </authorList>
    </citation>
    <scope>NUCLEOTIDE SEQUENCE [LARGE SCALE GENOMIC DNA]</scope>
    <source>
        <strain evidence="8 9">VU population</strain>
        <tissue evidence="8">Whole body</tissue>
    </source>
</reference>
<dbReference type="STRING" id="158441.A0A226EMM4"/>
<evidence type="ECO:0000256" key="1">
    <source>
        <dbReference type="ARBA" id="ARBA00004141"/>
    </source>
</evidence>
<comment type="subcellular location">
    <subcellularLocation>
        <location evidence="1">Membrane</location>
        <topology evidence="1">Multi-pass membrane protein</topology>
    </subcellularLocation>
</comment>
<accession>A0A226EMM4</accession>
<dbReference type="OMA" id="MHINITY"/>
<keyword evidence="5 7" id="KW-0472">Membrane</keyword>
<evidence type="ECO:0000256" key="4">
    <source>
        <dbReference type="ARBA" id="ARBA00022989"/>
    </source>
</evidence>
<keyword evidence="4 7" id="KW-1133">Transmembrane helix</keyword>
<evidence type="ECO:0000313" key="9">
    <source>
        <dbReference type="Proteomes" id="UP000198287"/>
    </source>
</evidence>
<evidence type="ECO:0000256" key="5">
    <source>
        <dbReference type="ARBA" id="ARBA00023136"/>
    </source>
</evidence>
<dbReference type="InterPro" id="IPR018469">
    <property type="entry name" value="Dual_oxidase_maturation_fac"/>
</dbReference>
<organism evidence="8 9">
    <name type="scientific">Folsomia candida</name>
    <name type="common">Springtail</name>
    <dbReference type="NCBI Taxonomy" id="158441"/>
    <lineage>
        <taxon>Eukaryota</taxon>
        <taxon>Metazoa</taxon>
        <taxon>Ecdysozoa</taxon>
        <taxon>Arthropoda</taxon>
        <taxon>Hexapoda</taxon>
        <taxon>Collembola</taxon>
        <taxon>Entomobryomorpha</taxon>
        <taxon>Isotomoidea</taxon>
        <taxon>Isotomidae</taxon>
        <taxon>Proisotominae</taxon>
        <taxon>Folsomia</taxon>
    </lineage>
</organism>
<keyword evidence="9" id="KW-1185">Reference proteome</keyword>
<gene>
    <name evidence="8" type="ORF">Fcan01_07919</name>
</gene>
<evidence type="ECO:0000256" key="2">
    <source>
        <dbReference type="ARBA" id="ARBA00009816"/>
    </source>
</evidence>
<evidence type="ECO:0000313" key="8">
    <source>
        <dbReference type="EMBL" id="OXA58719.1"/>
    </source>
</evidence>
<keyword evidence="3 7" id="KW-0812">Transmembrane</keyword>
<feature type="transmembrane region" description="Helical" evidence="7">
    <location>
        <begin position="32"/>
        <end position="52"/>
    </location>
</feature>
<feature type="transmembrane region" description="Helical" evidence="7">
    <location>
        <begin position="270"/>
        <end position="292"/>
    </location>
</feature>
<feature type="transmembrane region" description="Helical" evidence="7">
    <location>
        <begin position="201"/>
        <end position="223"/>
    </location>
</feature>
<proteinExistence type="inferred from homology"/>
<comment type="similarity">
    <text evidence="2">Belongs to the DUOXA family.</text>
</comment>
<dbReference type="PANTHER" id="PTHR31158:SF10">
    <property type="entry name" value="LD27791P"/>
    <property type="match status" value="1"/>
</dbReference>